<accession>A0A1X0KM55</accession>
<proteinExistence type="predicted"/>
<name>A0A1X0KM55_MYCSC</name>
<sequence length="64" mass="7028">MKMPDQGPVFQEITPSNLIGWPTFQPSQLAGSSTVVNRRNLVLTGPPPKFHGARDIFELLLGQP</sequence>
<organism evidence="1 2">
    <name type="scientific">Mycobacterium scrofulaceum</name>
    <dbReference type="NCBI Taxonomy" id="1783"/>
    <lineage>
        <taxon>Bacteria</taxon>
        <taxon>Bacillati</taxon>
        <taxon>Actinomycetota</taxon>
        <taxon>Actinomycetes</taxon>
        <taxon>Mycobacteriales</taxon>
        <taxon>Mycobacteriaceae</taxon>
        <taxon>Mycobacterium</taxon>
    </lineage>
</organism>
<evidence type="ECO:0000313" key="2">
    <source>
        <dbReference type="Proteomes" id="UP000192601"/>
    </source>
</evidence>
<reference evidence="1 2" key="1">
    <citation type="submission" date="2017-02" db="EMBL/GenBank/DDBJ databases">
        <title>The new phylogeny of genus Mycobacterium.</title>
        <authorList>
            <person name="Tortoli E."/>
            <person name="Trovato A."/>
            <person name="Cirillo D.M."/>
        </authorList>
    </citation>
    <scope>NUCLEOTIDE SEQUENCE [LARGE SCALE GENOMIC DNA]</scope>
    <source>
        <strain evidence="1 2">DSM 43992</strain>
    </source>
</reference>
<protein>
    <submittedName>
        <fullName evidence="1">Uncharacterized protein</fullName>
    </submittedName>
</protein>
<dbReference type="Proteomes" id="UP000192601">
    <property type="component" value="Unassembled WGS sequence"/>
</dbReference>
<gene>
    <name evidence="1" type="ORF">BST44_04075</name>
</gene>
<comment type="caution">
    <text evidence="1">The sequence shown here is derived from an EMBL/GenBank/DDBJ whole genome shotgun (WGS) entry which is preliminary data.</text>
</comment>
<dbReference type="EMBL" id="MVIJ01000003">
    <property type="protein sequence ID" value="ORB75724.1"/>
    <property type="molecule type" value="Genomic_DNA"/>
</dbReference>
<keyword evidence="2" id="KW-1185">Reference proteome</keyword>
<dbReference type="AlphaFoldDB" id="A0A1X0KM55"/>
<evidence type="ECO:0000313" key="1">
    <source>
        <dbReference type="EMBL" id="ORB75724.1"/>
    </source>
</evidence>